<evidence type="ECO:0000256" key="1">
    <source>
        <dbReference type="ARBA" id="ARBA00009995"/>
    </source>
</evidence>
<organism evidence="6 7">
    <name type="scientific">Lupinus luteus</name>
    <name type="common">European yellow lupine</name>
    <dbReference type="NCBI Taxonomy" id="3873"/>
    <lineage>
        <taxon>Eukaryota</taxon>
        <taxon>Viridiplantae</taxon>
        <taxon>Streptophyta</taxon>
        <taxon>Embryophyta</taxon>
        <taxon>Tracheophyta</taxon>
        <taxon>Spermatophyta</taxon>
        <taxon>Magnoliopsida</taxon>
        <taxon>eudicotyledons</taxon>
        <taxon>Gunneridae</taxon>
        <taxon>Pentapetalae</taxon>
        <taxon>rosids</taxon>
        <taxon>fabids</taxon>
        <taxon>Fabales</taxon>
        <taxon>Fabaceae</taxon>
        <taxon>Papilionoideae</taxon>
        <taxon>50 kb inversion clade</taxon>
        <taxon>genistoids sensu lato</taxon>
        <taxon>core genistoids</taxon>
        <taxon>Genisteae</taxon>
        <taxon>Lupinus</taxon>
    </lineage>
</organism>
<dbReference type="PANTHER" id="PTHR48047:SF51">
    <property type="entry name" value="GLYCOSYLTRANSFERASE"/>
    <property type="match status" value="1"/>
</dbReference>
<comment type="caution">
    <text evidence="6">The sequence shown here is derived from an EMBL/GenBank/DDBJ whole genome shotgun (WGS) entry which is preliminary data.</text>
</comment>
<evidence type="ECO:0000256" key="5">
    <source>
        <dbReference type="RuleBase" id="RU362057"/>
    </source>
</evidence>
<sequence>MGDSYEQHVVLFPFMSKGHTIPLLHFARLLLLRHNTAVTVFTTPANHPFVAESLHGTTASIVVLPFPTVDGIESTDQLPSMSLFYKFATATATMQPHFEHALENEITIPRISFMVTDSFLWWTLQSATKFNVPRFAYYGMNCYSVCLCREAVFSGIFGGAQPDDELVTLTRFPWIKLCKNDFEAAFRNSDPKSDAYEFNTKVISAVGCSYGMLVNSFYELESVFVDHINEESCPKSWCVGPFCLPQHTPNVHLIPGEKPRWIEWLDEKLEEKESVVYVAFGSQAEISDEQFYEIAKGLEESMVNFLWVIRKAEWTLPDGFEERVEKRGIVVREWVDQREILMHESVEGFLSHCGWNSVLESICAGVPILAWPMMAEQHLNARMVDEEIKIGLRVETSDGSVRGFVKCEGLRKSVKELMEGEKGREGRKKVMKLADIAKNAVQEGGSSCSTLNLLFQEICTHHNELAPMSNSETTPSNNNI</sequence>
<keyword evidence="7" id="KW-1185">Reference proteome</keyword>
<protein>
    <recommendedName>
        <fullName evidence="5">Glycosyltransferase</fullName>
        <ecNumber evidence="5">2.4.1.-</ecNumber>
    </recommendedName>
</protein>
<accession>A0AAV1XD44</accession>
<dbReference type="PANTHER" id="PTHR48047">
    <property type="entry name" value="GLYCOSYLTRANSFERASE"/>
    <property type="match status" value="1"/>
</dbReference>
<name>A0AAV1XD44_LUPLU</name>
<reference evidence="6 7" key="1">
    <citation type="submission" date="2024-03" db="EMBL/GenBank/DDBJ databases">
        <authorList>
            <person name="Martinez-Hernandez J."/>
        </authorList>
    </citation>
    <scope>NUCLEOTIDE SEQUENCE [LARGE SCALE GENOMIC DNA]</scope>
</reference>
<dbReference type="EMBL" id="CAXHTB010000013">
    <property type="protein sequence ID" value="CAL0318913.1"/>
    <property type="molecule type" value="Genomic_DNA"/>
</dbReference>
<dbReference type="GO" id="GO:0035251">
    <property type="term" value="F:UDP-glucosyltransferase activity"/>
    <property type="evidence" value="ECO:0007669"/>
    <property type="project" value="TreeGrafter"/>
</dbReference>
<dbReference type="EC" id="2.4.1.-" evidence="5"/>
<evidence type="ECO:0000256" key="3">
    <source>
        <dbReference type="ARBA" id="ARBA00022679"/>
    </source>
</evidence>
<keyword evidence="2 4" id="KW-0328">Glycosyltransferase</keyword>
<proteinExistence type="inferred from homology"/>
<dbReference type="Proteomes" id="UP001497480">
    <property type="component" value="Unassembled WGS sequence"/>
</dbReference>
<keyword evidence="3 4" id="KW-0808">Transferase</keyword>
<dbReference type="PROSITE" id="PS00375">
    <property type="entry name" value="UDPGT"/>
    <property type="match status" value="1"/>
</dbReference>
<evidence type="ECO:0000313" key="7">
    <source>
        <dbReference type="Proteomes" id="UP001497480"/>
    </source>
</evidence>
<evidence type="ECO:0000256" key="4">
    <source>
        <dbReference type="RuleBase" id="RU003718"/>
    </source>
</evidence>
<evidence type="ECO:0000256" key="2">
    <source>
        <dbReference type="ARBA" id="ARBA00022676"/>
    </source>
</evidence>
<gene>
    <name evidence="6" type="ORF">LLUT_LOCUS19973</name>
</gene>
<comment type="similarity">
    <text evidence="1 4">Belongs to the UDP-glycosyltransferase family.</text>
</comment>
<dbReference type="Pfam" id="PF00201">
    <property type="entry name" value="UDPGT"/>
    <property type="match status" value="1"/>
</dbReference>
<dbReference type="FunFam" id="3.40.50.2000:FF:000107">
    <property type="entry name" value="Glycosyltransferase"/>
    <property type="match status" value="1"/>
</dbReference>
<evidence type="ECO:0000313" key="6">
    <source>
        <dbReference type="EMBL" id="CAL0318913.1"/>
    </source>
</evidence>
<dbReference type="CDD" id="cd03784">
    <property type="entry name" value="GT1_Gtf-like"/>
    <property type="match status" value="1"/>
</dbReference>
<dbReference type="InterPro" id="IPR002213">
    <property type="entry name" value="UDP_glucos_trans"/>
</dbReference>
<dbReference type="Gene3D" id="3.40.50.2000">
    <property type="entry name" value="Glycogen Phosphorylase B"/>
    <property type="match status" value="2"/>
</dbReference>
<dbReference type="AlphaFoldDB" id="A0AAV1XD44"/>
<dbReference type="SUPFAM" id="SSF53756">
    <property type="entry name" value="UDP-Glycosyltransferase/glycogen phosphorylase"/>
    <property type="match status" value="1"/>
</dbReference>
<dbReference type="InterPro" id="IPR035595">
    <property type="entry name" value="UDP_glycos_trans_CS"/>
</dbReference>